<comment type="caution">
    <text evidence="2">The sequence shown here is derived from an EMBL/GenBank/DDBJ whole genome shotgun (WGS) entry which is preliminary data.</text>
</comment>
<protein>
    <submittedName>
        <fullName evidence="2">Uncharacterized protein</fullName>
    </submittedName>
</protein>
<sequence length="116" mass="12993">MASKSAFAMKHRFELNDGTEFEVESSIVDVVRFERAENTAYLDADTANIKMSTLMWVGWAAACRAKKINDKAGRAKFEMFLPLVADYEPIFEDPEDDDEPGSGESDPTQPDPQPEN</sequence>
<feature type="compositionally biased region" description="Acidic residues" evidence="1">
    <location>
        <begin position="90"/>
        <end position="101"/>
    </location>
</feature>
<gene>
    <name evidence="2" type="ORF">BKA15_000192</name>
</gene>
<accession>A0A7Y9L9J5</accession>
<dbReference type="Proteomes" id="UP000569914">
    <property type="component" value="Unassembled WGS sequence"/>
</dbReference>
<feature type="region of interest" description="Disordered" evidence="1">
    <location>
        <begin position="90"/>
        <end position="116"/>
    </location>
</feature>
<evidence type="ECO:0000313" key="3">
    <source>
        <dbReference type="Proteomes" id="UP000569914"/>
    </source>
</evidence>
<dbReference type="RefSeq" id="WP_179747732.1">
    <property type="nucleotide sequence ID" value="NZ_JACCBU010000001.1"/>
</dbReference>
<name>A0A7Y9L9J5_9ACTN</name>
<evidence type="ECO:0000313" key="2">
    <source>
        <dbReference type="EMBL" id="NYE68863.1"/>
    </source>
</evidence>
<reference evidence="2 3" key="1">
    <citation type="submission" date="2020-07" db="EMBL/GenBank/DDBJ databases">
        <title>Sequencing the genomes of 1000 actinobacteria strains.</title>
        <authorList>
            <person name="Klenk H.-P."/>
        </authorList>
    </citation>
    <scope>NUCLEOTIDE SEQUENCE [LARGE SCALE GENOMIC DNA]</scope>
    <source>
        <strain evidence="2 3">DSM 22083</strain>
    </source>
</reference>
<organism evidence="2 3">
    <name type="scientific">Microlunatus parietis</name>
    <dbReference type="NCBI Taxonomy" id="682979"/>
    <lineage>
        <taxon>Bacteria</taxon>
        <taxon>Bacillati</taxon>
        <taxon>Actinomycetota</taxon>
        <taxon>Actinomycetes</taxon>
        <taxon>Propionibacteriales</taxon>
        <taxon>Propionibacteriaceae</taxon>
        <taxon>Microlunatus</taxon>
    </lineage>
</organism>
<keyword evidence="3" id="KW-1185">Reference proteome</keyword>
<proteinExistence type="predicted"/>
<dbReference type="EMBL" id="JACCBU010000001">
    <property type="protein sequence ID" value="NYE68863.1"/>
    <property type="molecule type" value="Genomic_DNA"/>
</dbReference>
<dbReference type="AlphaFoldDB" id="A0A7Y9L9J5"/>
<evidence type="ECO:0000256" key="1">
    <source>
        <dbReference type="SAM" id="MobiDB-lite"/>
    </source>
</evidence>